<comment type="caution">
    <text evidence="4">The sequence shown here is derived from an EMBL/GenBank/DDBJ whole genome shotgun (WGS) entry which is preliminary data.</text>
</comment>
<feature type="domain" description="Glycosyl transferase family 1" evidence="2">
    <location>
        <begin position="180"/>
        <end position="330"/>
    </location>
</feature>
<sequence length="356" mass="39727">MPELLINLSFLIPKATGISNYASNLLPYLQELNPTLLVGEEISDFNCYPVPENLTPDFGTRGHLARLMWTQLELPKIYRQLGAKLLFSPVTEAPLWRGCRCVVMVHDFIPLRFPNWKSPLTYYHRHYIPLVLHQAAHIVCNSHATATDIINFCQIPAAKITPIPLGYNVSHFKPLNLPVGNYFLYVGRHDPYKNLHRLIAAFAQMAKHTERELWLAGTPDPRYTPALKAQTKELGVSHLVRWLDYVPKEQLPVLMNQALALVFPSLWEGFGLPVLEALACGTPVIAANTSSLPEVTGDAALLVDPYKIEAISAAMQTIATDTQVRSQLGELGLARASQFGWAETARATGQVLQQYL</sequence>
<accession>A0A7C3ZRZ1</accession>
<proteinExistence type="predicted"/>
<reference evidence="4" key="1">
    <citation type="journal article" date="2020" name="mSystems">
        <title>Genome- and Community-Level Interaction Insights into Carbon Utilization and Element Cycling Functions of Hydrothermarchaeota in Hydrothermal Sediment.</title>
        <authorList>
            <person name="Zhou Z."/>
            <person name="Liu Y."/>
            <person name="Xu W."/>
            <person name="Pan J."/>
            <person name="Luo Z.H."/>
            <person name="Li M."/>
        </authorList>
    </citation>
    <scope>NUCLEOTIDE SEQUENCE [LARGE SCALE GENOMIC DNA]</scope>
    <source>
        <strain evidence="4">SpSt-374</strain>
    </source>
</reference>
<dbReference type="GO" id="GO:0016757">
    <property type="term" value="F:glycosyltransferase activity"/>
    <property type="evidence" value="ECO:0007669"/>
    <property type="project" value="InterPro"/>
</dbReference>
<dbReference type="CDD" id="cd03809">
    <property type="entry name" value="GT4_MtfB-like"/>
    <property type="match status" value="1"/>
</dbReference>
<dbReference type="EMBL" id="DSPX01000039">
    <property type="protein sequence ID" value="HGF99845.1"/>
    <property type="molecule type" value="Genomic_DNA"/>
</dbReference>
<evidence type="ECO:0000259" key="3">
    <source>
        <dbReference type="Pfam" id="PF13439"/>
    </source>
</evidence>
<protein>
    <submittedName>
        <fullName evidence="4">Glycosyltransferase family 1 protein</fullName>
    </submittedName>
</protein>
<evidence type="ECO:0000313" key="4">
    <source>
        <dbReference type="EMBL" id="HGF99845.1"/>
    </source>
</evidence>
<dbReference type="Gene3D" id="3.40.50.2000">
    <property type="entry name" value="Glycogen Phosphorylase B"/>
    <property type="match status" value="2"/>
</dbReference>
<dbReference type="Pfam" id="PF13439">
    <property type="entry name" value="Glyco_transf_4"/>
    <property type="match status" value="1"/>
</dbReference>
<gene>
    <name evidence="4" type="ORF">ENR15_04050</name>
</gene>
<evidence type="ECO:0000259" key="2">
    <source>
        <dbReference type="Pfam" id="PF00534"/>
    </source>
</evidence>
<dbReference type="FunFam" id="3.40.50.2000:FF:000119">
    <property type="entry name" value="Glycosyl transferase group 1"/>
    <property type="match status" value="1"/>
</dbReference>
<dbReference type="Pfam" id="PF00534">
    <property type="entry name" value="Glycos_transf_1"/>
    <property type="match status" value="1"/>
</dbReference>
<evidence type="ECO:0000256" key="1">
    <source>
        <dbReference type="ARBA" id="ARBA00022679"/>
    </source>
</evidence>
<dbReference type="AlphaFoldDB" id="A0A7C3ZRZ1"/>
<dbReference type="PANTHER" id="PTHR46401">
    <property type="entry name" value="GLYCOSYLTRANSFERASE WBBK-RELATED"/>
    <property type="match status" value="1"/>
</dbReference>
<dbReference type="PANTHER" id="PTHR46401:SF2">
    <property type="entry name" value="GLYCOSYLTRANSFERASE WBBK-RELATED"/>
    <property type="match status" value="1"/>
</dbReference>
<dbReference type="InterPro" id="IPR028098">
    <property type="entry name" value="Glyco_trans_4-like_N"/>
</dbReference>
<name>A0A7C3ZRZ1_9CYAN</name>
<dbReference type="InterPro" id="IPR001296">
    <property type="entry name" value="Glyco_trans_1"/>
</dbReference>
<keyword evidence="1 4" id="KW-0808">Transferase</keyword>
<dbReference type="GO" id="GO:0009103">
    <property type="term" value="P:lipopolysaccharide biosynthetic process"/>
    <property type="evidence" value="ECO:0007669"/>
    <property type="project" value="TreeGrafter"/>
</dbReference>
<dbReference type="SUPFAM" id="SSF53756">
    <property type="entry name" value="UDP-Glycosyltransferase/glycogen phosphorylase"/>
    <property type="match status" value="1"/>
</dbReference>
<organism evidence="4">
    <name type="scientific">Planktothricoides sp. SpSt-374</name>
    <dbReference type="NCBI Taxonomy" id="2282167"/>
    <lineage>
        <taxon>Bacteria</taxon>
        <taxon>Bacillati</taxon>
        <taxon>Cyanobacteriota</taxon>
        <taxon>Cyanophyceae</taxon>
        <taxon>Oscillatoriophycideae</taxon>
        <taxon>Oscillatoriales</taxon>
        <taxon>Oscillatoriaceae</taxon>
        <taxon>Planktothricoides</taxon>
    </lineage>
</organism>
<feature type="domain" description="Glycosyltransferase subfamily 4-like N-terminal" evidence="3">
    <location>
        <begin position="17"/>
        <end position="170"/>
    </location>
</feature>